<dbReference type="GO" id="GO:0007165">
    <property type="term" value="P:signal transduction"/>
    <property type="evidence" value="ECO:0007669"/>
    <property type="project" value="InterPro"/>
</dbReference>
<dbReference type="InterPro" id="IPR036061">
    <property type="entry name" value="CheW-like_dom_sf"/>
</dbReference>
<evidence type="ECO:0000313" key="2">
    <source>
        <dbReference type="EMBL" id="HEB97268.1"/>
    </source>
</evidence>
<dbReference type="AlphaFoldDB" id="A0A831RM84"/>
<dbReference type="GO" id="GO:0006935">
    <property type="term" value="P:chemotaxis"/>
    <property type="evidence" value="ECO:0007669"/>
    <property type="project" value="InterPro"/>
</dbReference>
<accession>A0A831RM84</accession>
<protein>
    <submittedName>
        <fullName evidence="2">Chemotaxis protein CheW</fullName>
    </submittedName>
</protein>
<dbReference type="Pfam" id="PF01584">
    <property type="entry name" value="CheW"/>
    <property type="match status" value="1"/>
</dbReference>
<organism evidence="2">
    <name type="scientific">Sedimenticola thiotaurini</name>
    <dbReference type="NCBI Taxonomy" id="1543721"/>
    <lineage>
        <taxon>Bacteria</taxon>
        <taxon>Pseudomonadati</taxon>
        <taxon>Pseudomonadota</taxon>
        <taxon>Gammaproteobacteria</taxon>
        <taxon>Chromatiales</taxon>
        <taxon>Sedimenticolaceae</taxon>
        <taxon>Sedimenticola</taxon>
    </lineage>
</organism>
<comment type="caution">
    <text evidence="2">The sequence shown here is derived from an EMBL/GenBank/DDBJ whole genome shotgun (WGS) entry which is preliminary data.</text>
</comment>
<dbReference type="EMBL" id="DRKP01000159">
    <property type="protein sequence ID" value="HEB97268.1"/>
    <property type="molecule type" value="Genomic_DNA"/>
</dbReference>
<reference evidence="2" key="1">
    <citation type="journal article" date="2020" name="mSystems">
        <title>Genome- and Community-Level Interaction Insights into Carbon Utilization and Element Cycling Functions of Hydrothermarchaeota in Hydrothermal Sediment.</title>
        <authorList>
            <person name="Zhou Z."/>
            <person name="Liu Y."/>
            <person name="Xu W."/>
            <person name="Pan J."/>
            <person name="Luo Z.H."/>
            <person name="Li M."/>
        </authorList>
    </citation>
    <scope>NUCLEOTIDE SEQUENCE [LARGE SCALE GENOMIC DNA]</scope>
    <source>
        <strain evidence="2">HyVt-443</strain>
    </source>
</reference>
<dbReference type="Proteomes" id="UP000886251">
    <property type="component" value="Unassembled WGS sequence"/>
</dbReference>
<proteinExistence type="predicted"/>
<name>A0A831RM84_9GAMM</name>
<dbReference type="InterPro" id="IPR002545">
    <property type="entry name" value="CheW-lke_dom"/>
</dbReference>
<dbReference type="SUPFAM" id="SSF50341">
    <property type="entry name" value="CheW-like"/>
    <property type="match status" value="1"/>
</dbReference>
<sequence length="160" mass="17953">MNAQVETAAPAELRGVLLPLQAEQQLLLPNTSLSEVVGYRMPEQRPDDAPDWLLGTLLWRQFQVPLVSYDLLLDPARREIGQRARIAICNSIAGNPRRPYLAILLRTIPRLARISEETLVPLDQPGESPPMLARHVRIGDQQAWIPDLDALEAELERILG</sequence>
<dbReference type="PROSITE" id="PS50851">
    <property type="entry name" value="CHEW"/>
    <property type="match status" value="1"/>
</dbReference>
<gene>
    <name evidence="2" type="ORF">ENI96_12680</name>
</gene>
<evidence type="ECO:0000259" key="1">
    <source>
        <dbReference type="PROSITE" id="PS50851"/>
    </source>
</evidence>
<feature type="domain" description="CheW-like" evidence="1">
    <location>
        <begin position="12"/>
        <end position="157"/>
    </location>
</feature>